<name>A0A814RMT2_9BILA</name>
<dbReference type="EMBL" id="CAJNOC010009994">
    <property type="protein sequence ID" value="CAF1135528.1"/>
    <property type="molecule type" value="Genomic_DNA"/>
</dbReference>
<gene>
    <name evidence="1" type="ORF">OXX778_LOCUS22670</name>
</gene>
<evidence type="ECO:0000313" key="1">
    <source>
        <dbReference type="EMBL" id="CAF1135528.1"/>
    </source>
</evidence>
<protein>
    <submittedName>
        <fullName evidence="1">Uncharacterized protein</fullName>
    </submittedName>
</protein>
<sequence>DKMNYKKASSWLNSEWNPSISRKDLVMVQPADGLAEFVPNEKAKKKTNNQKTE</sequence>
<proteinExistence type="predicted"/>
<organism evidence="1 2">
    <name type="scientific">Brachionus calyciflorus</name>
    <dbReference type="NCBI Taxonomy" id="104777"/>
    <lineage>
        <taxon>Eukaryota</taxon>
        <taxon>Metazoa</taxon>
        <taxon>Spiralia</taxon>
        <taxon>Gnathifera</taxon>
        <taxon>Rotifera</taxon>
        <taxon>Eurotatoria</taxon>
        <taxon>Monogononta</taxon>
        <taxon>Pseudotrocha</taxon>
        <taxon>Ploima</taxon>
        <taxon>Brachionidae</taxon>
        <taxon>Brachionus</taxon>
    </lineage>
</organism>
<evidence type="ECO:0000313" key="2">
    <source>
        <dbReference type="Proteomes" id="UP000663879"/>
    </source>
</evidence>
<comment type="caution">
    <text evidence="1">The sequence shown here is derived from an EMBL/GenBank/DDBJ whole genome shotgun (WGS) entry which is preliminary data.</text>
</comment>
<keyword evidence="2" id="KW-1185">Reference proteome</keyword>
<dbReference type="Proteomes" id="UP000663879">
    <property type="component" value="Unassembled WGS sequence"/>
</dbReference>
<dbReference type="AlphaFoldDB" id="A0A814RMT2"/>
<feature type="non-terminal residue" evidence="1">
    <location>
        <position position="1"/>
    </location>
</feature>
<reference evidence="1" key="1">
    <citation type="submission" date="2021-02" db="EMBL/GenBank/DDBJ databases">
        <authorList>
            <person name="Nowell W R."/>
        </authorList>
    </citation>
    <scope>NUCLEOTIDE SEQUENCE</scope>
    <source>
        <strain evidence="1">Ploen Becks lab</strain>
    </source>
</reference>
<accession>A0A814RMT2</accession>